<proteinExistence type="predicted"/>
<gene>
    <name evidence="1" type="ORF">EI71_01523</name>
</gene>
<comment type="caution">
    <text evidence="1">The sequence shown here is derived from an EMBL/GenBank/DDBJ whole genome shotgun (WGS) entry which is preliminary data.</text>
</comment>
<sequence>MKINQKVVELIDEKNKILAMRVSQIGAGTQGAVDYEGSSSKKKAENESRFSKLIKADQEAAENPRITVMNQSDMLDLSDLCDRFINYSASQLKLFYKKEIIARWFAGLATSKVLILEGISGTGKTSLPYAMGKFFNNPTAIISVQPSWRDRSELLGYLNEFTKRFNETDFLKAVYASSYSDTINLIVLDEMNLARIEYYFAEFLSVMEMPDPSEWKIDIVPVSDVTDPKNLINGKILIPQNLWFIGTANKDDSTFTITDKVYDRAVAIAINKKADFIDAPYTDNVNMTFEYLDDMFKRYQNGFSLSEVATQAFNTLDEFIQEKFKIAFGNRIMKQIKLFVPVYMACGFSEFDGLDYMLTFKILRKFEMLNLTFLKKELDELILMLDRLFGKDQFLVSKEFIADLKKMA</sequence>
<reference evidence="1 2" key="1">
    <citation type="submission" date="2018-08" db="EMBL/GenBank/DDBJ databases">
        <title>Genomic Encyclopedia of Archaeal and Bacterial Type Strains, Phase II (KMG-II): from individual species to whole genera.</title>
        <authorList>
            <person name="Goeker M."/>
        </authorList>
    </citation>
    <scope>NUCLEOTIDE SEQUENCE [LARGE SCALE GENOMIC DNA]</scope>
    <source>
        <strain evidence="1 2">ATCC 27112</strain>
    </source>
</reference>
<dbReference type="Proteomes" id="UP000266506">
    <property type="component" value="Unassembled WGS sequence"/>
</dbReference>
<name>A0A397RZS7_9MOLU</name>
<dbReference type="InParanoid" id="A0A397RZS7"/>
<organism evidence="1 2">
    <name type="scientific">Anaeroplasma bactoclasticum</name>
    <dbReference type="NCBI Taxonomy" id="2088"/>
    <lineage>
        <taxon>Bacteria</taxon>
        <taxon>Bacillati</taxon>
        <taxon>Mycoplasmatota</taxon>
        <taxon>Mollicutes</taxon>
        <taxon>Anaeroplasmatales</taxon>
        <taxon>Anaeroplasmataceae</taxon>
        <taxon>Anaeroplasma</taxon>
    </lineage>
</organism>
<dbReference type="AlphaFoldDB" id="A0A397RZS7"/>
<dbReference type="EMBL" id="QXEV01000020">
    <property type="protein sequence ID" value="RIA75434.1"/>
    <property type="molecule type" value="Genomic_DNA"/>
</dbReference>
<dbReference type="RefSeq" id="WP_119016635.1">
    <property type="nucleotide sequence ID" value="NZ_QXEV01000020.1"/>
</dbReference>
<keyword evidence="2" id="KW-1185">Reference proteome</keyword>
<accession>A0A397RZS7</accession>
<evidence type="ECO:0008006" key="3">
    <source>
        <dbReference type="Google" id="ProtNLM"/>
    </source>
</evidence>
<dbReference type="InterPro" id="IPR027417">
    <property type="entry name" value="P-loop_NTPase"/>
</dbReference>
<dbReference type="SUPFAM" id="SSF52540">
    <property type="entry name" value="P-loop containing nucleoside triphosphate hydrolases"/>
    <property type="match status" value="1"/>
</dbReference>
<dbReference type="Gene3D" id="3.40.50.300">
    <property type="entry name" value="P-loop containing nucleotide triphosphate hydrolases"/>
    <property type="match status" value="1"/>
</dbReference>
<protein>
    <recommendedName>
        <fullName evidence="3">Dynein-related subfamily AAA family protein</fullName>
    </recommendedName>
</protein>
<evidence type="ECO:0000313" key="2">
    <source>
        <dbReference type="Proteomes" id="UP000266506"/>
    </source>
</evidence>
<dbReference type="OrthoDB" id="9781481at2"/>
<evidence type="ECO:0000313" key="1">
    <source>
        <dbReference type="EMBL" id="RIA75434.1"/>
    </source>
</evidence>